<proteinExistence type="predicted"/>
<reference evidence="3" key="1">
    <citation type="journal article" date="2014" name="Front. Microbiol.">
        <title>High frequency of phylogenetically diverse reductive dehalogenase-homologous genes in deep subseafloor sedimentary metagenomes.</title>
        <authorList>
            <person name="Kawai M."/>
            <person name="Futagami T."/>
            <person name="Toyoda A."/>
            <person name="Takaki Y."/>
            <person name="Nishi S."/>
            <person name="Hori S."/>
            <person name="Arai W."/>
            <person name="Tsubouchi T."/>
            <person name="Morono Y."/>
            <person name="Uchiyama I."/>
            <person name="Ito T."/>
            <person name="Fujiyama A."/>
            <person name="Inagaki F."/>
            <person name="Takami H."/>
        </authorList>
    </citation>
    <scope>NUCLEOTIDE SEQUENCE</scope>
    <source>
        <strain evidence="3">Expedition CK06-06</strain>
    </source>
</reference>
<feature type="domain" description="Peptidase S9 prolyl oligopeptidase catalytic" evidence="2">
    <location>
        <begin position="22"/>
        <end position="187"/>
    </location>
</feature>
<evidence type="ECO:0000256" key="1">
    <source>
        <dbReference type="ARBA" id="ARBA00022801"/>
    </source>
</evidence>
<accession>X0WQ95</accession>
<dbReference type="SUPFAM" id="SSF53474">
    <property type="entry name" value="alpha/beta-Hydrolases"/>
    <property type="match status" value="1"/>
</dbReference>
<keyword evidence="1" id="KW-0378">Hydrolase</keyword>
<gene>
    <name evidence="3" type="ORF">S01H1_66718</name>
</gene>
<evidence type="ECO:0000259" key="2">
    <source>
        <dbReference type="Pfam" id="PF00326"/>
    </source>
</evidence>
<dbReference type="AlphaFoldDB" id="X0WQ95"/>
<dbReference type="InterPro" id="IPR001375">
    <property type="entry name" value="Peptidase_S9_cat"/>
</dbReference>
<comment type="caution">
    <text evidence="3">The sequence shown here is derived from an EMBL/GenBank/DDBJ whole genome shotgun (WGS) entry which is preliminary data.</text>
</comment>
<protein>
    <recommendedName>
        <fullName evidence="2">Peptidase S9 prolyl oligopeptidase catalytic domain-containing protein</fullName>
    </recommendedName>
</protein>
<dbReference type="Pfam" id="PF00326">
    <property type="entry name" value="Peptidase_S9"/>
    <property type="match status" value="1"/>
</dbReference>
<dbReference type="PANTHER" id="PTHR42776:SF27">
    <property type="entry name" value="DIPEPTIDYL PEPTIDASE FAMILY MEMBER 6"/>
    <property type="match status" value="1"/>
</dbReference>
<organism evidence="3">
    <name type="scientific">marine sediment metagenome</name>
    <dbReference type="NCBI Taxonomy" id="412755"/>
    <lineage>
        <taxon>unclassified sequences</taxon>
        <taxon>metagenomes</taxon>
        <taxon>ecological metagenomes</taxon>
    </lineage>
</organism>
<dbReference type="Gene3D" id="3.40.50.1820">
    <property type="entry name" value="alpha/beta hydrolase"/>
    <property type="match status" value="1"/>
</dbReference>
<dbReference type="GO" id="GO:0004252">
    <property type="term" value="F:serine-type endopeptidase activity"/>
    <property type="evidence" value="ECO:0007669"/>
    <property type="project" value="TreeGrafter"/>
</dbReference>
<dbReference type="EMBL" id="BARS01044128">
    <property type="protein sequence ID" value="GAG32825.1"/>
    <property type="molecule type" value="Genomic_DNA"/>
</dbReference>
<evidence type="ECO:0000313" key="3">
    <source>
        <dbReference type="EMBL" id="GAG32825.1"/>
    </source>
</evidence>
<dbReference type="InterPro" id="IPR029058">
    <property type="entry name" value="AB_hydrolase_fold"/>
</dbReference>
<dbReference type="GO" id="GO:0006508">
    <property type="term" value="P:proteolysis"/>
    <property type="evidence" value="ECO:0007669"/>
    <property type="project" value="InterPro"/>
</dbReference>
<name>X0WQ95_9ZZZZ</name>
<dbReference type="PANTHER" id="PTHR42776">
    <property type="entry name" value="SERINE PEPTIDASE S9 FAMILY MEMBER"/>
    <property type="match status" value="1"/>
</dbReference>
<sequence length="216" mass="24615">MPDIVYKLNDPGMSSVWCVLPAIKAAIATGVVDKERIGIHGHSWGGYQSSFLITQTDIFKACVTGAPLTNLISMYSSIYWNTGSANQPIFESSQGRFKGGYWDNIEAYTRNSPVYYAQNVKTPLVILHNDNDGAVDWNQGIEYFNTLRRLGNPVVMLQYKGENHGLRKPANQKDYTRRMREFFDHHLMGKPAPKWLKEGIPHLKIEDHLKERSKKK</sequence>